<evidence type="ECO:0000313" key="3">
    <source>
        <dbReference type="Proteomes" id="UP001200110"/>
    </source>
</evidence>
<evidence type="ECO:0000256" key="1">
    <source>
        <dbReference type="ARBA" id="ARBA00022801"/>
    </source>
</evidence>
<sequence>MTWRTPSETALQAQTWMAFPMSDRLSDETTEERRSARATWAAVANAVVDFQPVTVVVDPAERGAAARCLSRRVTVIEAPLNDAWMRDIGPTFVLDEAGRLGAVDWVFNGWGWTGPRSGWDKDNRIGRFVGQAAGAEYIGSQLVNEGGGINVDGNGTVLLTDTVQLDSGRNPRLSRQQVEAEMRRTIGATNAVWLPYGLARDYEPAGTRGHVDIVATIPSPGTVLVHDQRDPSHPDHERCARLRRVFEESTDAAGRSWKVLSVPAPKVLRDYDGFVDYSYINHAVVNGAVIACSFDDPNDAVAVEILGTMYPGRTVVTIDARPLFARGGGIHCITQQQPATRARSVPNFTGLNVLHPGDCTSDSAAGR</sequence>
<evidence type="ECO:0000313" key="2">
    <source>
        <dbReference type="EMBL" id="MCF8589852.1"/>
    </source>
</evidence>
<name>A0ABS9IWB1_9ACTN</name>
<gene>
    <name evidence="2" type="ORF">L5G33_15445</name>
</gene>
<protein>
    <submittedName>
        <fullName evidence="2">Agmatine deiminase family protein</fullName>
    </submittedName>
</protein>
<reference evidence="2 3" key="1">
    <citation type="submission" date="2022-01" db="EMBL/GenBank/DDBJ databases">
        <authorList>
            <person name="Huang Y."/>
        </authorList>
    </citation>
    <scope>NUCLEOTIDE SEQUENCE [LARGE SCALE GENOMIC DNA]</scope>
    <source>
        <strain evidence="2 3">HY366</strain>
    </source>
</reference>
<keyword evidence="3" id="KW-1185">Reference proteome</keyword>
<keyword evidence="1" id="KW-0378">Hydrolase</keyword>
<dbReference type="SUPFAM" id="SSF55909">
    <property type="entry name" value="Pentein"/>
    <property type="match status" value="1"/>
</dbReference>
<dbReference type="InterPro" id="IPR007466">
    <property type="entry name" value="Peptidyl-Arg-deiminase_porph"/>
</dbReference>
<dbReference type="EMBL" id="JAKKOR010000011">
    <property type="protein sequence ID" value="MCF8589852.1"/>
    <property type="molecule type" value="Genomic_DNA"/>
</dbReference>
<dbReference type="Proteomes" id="UP001200110">
    <property type="component" value="Unassembled WGS sequence"/>
</dbReference>
<dbReference type="Pfam" id="PF04371">
    <property type="entry name" value="PAD_porph"/>
    <property type="match status" value="1"/>
</dbReference>
<dbReference type="PANTHER" id="PTHR31377:SF0">
    <property type="entry name" value="AGMATINE DEIMINASE-RELATED"/>
    <property type="match status" value="1"/>
</dbReference>
<accession>A0ABS9IWB1</accession>
<comment type="caution">
    <text evidence="2">The sequence shown here is derived from an EMBL/GenBank/DDBJ whole genome shotgun (WGS) entry which is preliminary data.</text>
</comment>
<dbReference type="PANTHER" id="PTHR31377">
    <property type="entry name" value="AGMATINE DEIMINASE-RELATED"/>
    <property type="match status" value="1"/>
</dbReference>
<proteinExistence type="predicted"/>
<dbReference type="Gene3D" id="3.75.10.10">
    <property type="entry name" value="L-arginine/glycine Amidinotransferase, Chain A"/>
    <property type="match status" value="1"/>
</dbReference>
<organism evidence="2 3">
    <name type="scientific">Gordonia liuliyuniae</name>
    <dbReference type="NCBI Taxonomy" id="2911517"/>
    <lineage>
        <taxon>Bacteria</taxon>
        <taxon>Bacillati</taxon>
        <taxon>Actinomycetota</taxon>
        <taxon>Actinomycetes</taxon>
        <taxon>Mycobacteriales</taxon>
        <taxon>Gordoniaceae</taxon>
        <taxon>Gordonia</taxon>
    </lineage>
</organism>
<dbReference type="RefSeq" id="WP_236999074.1">
    <property type="nucleotide sequence ID" value="NZ_JAKKOR010000011.1"/>
</dbReference>